<feature type="domain" description="Nucleotide-diphospho-sugar transferase" evidence="3">
    <location>
        <begin position="157"/>
        <end position="380"/>
    </location>
</feature>
<dbReference type="PANTHER" id="PTHR47032">
    <property type="entry name" value="UDP-D-XYLOSE:L-FUCOSE ALPHA-1,3-D-XYLOSYLTRANSFERASE-RELATED"/>
    <property type="match status" value="1"/>
</dbReference>
<dbReference type="PANTHER" id="PTHR47032:SF1">
    <property type="entry name" value="UDP-D-XYLOSE:L-FUCOSE ALPHA-1,3-D-XYLOSYLTRANSFERASE-RELATED"/>
    <property type="match status" value="1"/>
</dbReference>
<keyword evidence="5" id="KW-1185">Reference proteome</keyword>
<feature type="chain" id="PRO_5041931536" description="Nucleotide-diphospho-sugar transferase domain-containing protein" evidence="2">
    <location>
        <begin position="34"/>
        <end position="415"/>
    </location>
</feature>
<feature type="signal peptide" evidence="2">
    <location>
        <begin position="1"/>
        <end position="33"/>
    </location>
</feature>
<keyword evidence="2" id="KW-0732">Signal</keyword>
<dbReference type="Pfam" id="PF03407">
    <property type="entry name" value="Nucleotid_trans"/>
    <property type="match status" value="1"/>
</dbReference>
<feature type="region of interest" description="Disordered" evidence="1">
    <location>
        <begin position="30"/>
        <end position="81"/>
    </location>
</feature>
<evidence type="ECO:0000259" key="3">
    <source>
        <dbReference type="Pfam" id="PF03407"/>
    </source>
</evidence>
<dbReference type="Proteomes" id="UP001190700">
    <property type="component" value="Unassembled WGS sequence"/>
</dbReference>
<gene>
    <name evidence="4" type="ORF">CYMTET_5468</name>
</gene>
<dbReference type="GO" id="GO:0016757">
    <property type="term" value="F:glycosyltransferase activity"/>
    <property type="evidence" value="ECO:0007669"/>
    <property type="project" value="TreeGrafter"/>
</dbReference>
<evidence type="ECO:0000256" key="2">
    <source>
        <dbReference type="SAM" id="SignalP"/>
    </source>
</evidence>
<proteinExistence type="predicted"/>
<feature type="compositionally biased region" description="Polar residues" evidence="1">
    <location>
        <begin position="30"/>
        <end position="40"/>
    </location>
</feature>
<dbReference type="GO" id="GO:0005794">
    <property type="term" value="C:Golgi apparatus"/>
    <property type="evidence" value="ECO:0007669"/>
    <property type="project" value="TreeGrafter"/>
</dbReference>
<accession>A0AAE0LIU4</accession>
<name>A0AAE0LIU4_9CHLO</name>
<reference evidence="4 5" key="1">
    <citation type="journal article" date="2015" name="Genome Biol. Evol.">
        <title>Comparative Genomics of a Bacterivorous Green Alga Reveals Evolutionary Causalities and Consequences of Phago-Mixotrophic Mode of Nutrition.</title>
        <authorList>
            <person name="Burns J.A."/>
            <person name="Paasch A."/>
            <person name="Narechania A."/>
            <person name="Kim E."/>
        </authorList>
    </citation>
    <scope>NUCLEOTIDE SEQUENCE [LARGE SCALE GENOMIC DNA]</scope>
    <source>
        <strain evidence="4 5">PLY_AMNH</strain>
    </source>
</reference>
<organism evidence="4 5">
    <name type="scientific">Cymbomonas tetramitiformis</name>
    <dbReference type="NCBI Taxonomy" id="36881"/>
    <lineage>
        <taxon>Eukaryota</taxon>
        <taxon>Viridiplantae</taxon>
        <taxon>Chlorophyta</taxon>
        <taxon>Pyramimonadophyceae</taxon>
        <taxon>Pyramimonadales</taxon>
        <taxon>Pyramimonadaceae</taxon>
        <taxon>Cymbomonas</taxon>
    </lineage>
</organism>
<protein>
    <recommendedName>
        <fullName evidence="3">Nucleotide-diphospho-sugar transferase domain-containing protein</fullName>
    </recommendedName>
</protein>
<evidence type="ECO:0000313" key="4">
    <source>
        <dbReference type="EMBL" id="KAK3286996.1"/>
    </source>
</evidence>
<dbReference type="InterPro" id="IPR052636">
    <property type="entry name" value="UDP-D-xylose:L-fucose_XylT"/>
</dbReference>
<dbReference type="InterPro" id="IPR005069">
    <property type="entry name" value="Nucl-diP-sugar_transferase"/>
</dbReference>
<dbReference type="EMBL" id="LGRX02001047">
    <property type="protein sequence ID" value="KAK3286996.1"/>
    <property type="molecule type" value="Genomic_DNA"/>
</dbReference>
<sequence>MLARDRSVRTPDFTMIAVLIVGILTTQLPSSVAESRQVQGETRKTEDGLGQVSTQDDKQRSQLPAEDEEAPNLSLSPDDSQKSATAFRCDCAVPMDALTHFPEGRFWSQSNPEAERSTNLKAALRKQAIGSAVVVMMVNDGEIDLLENLLCSMRLNGVNKYLVFALTTSAYTKLRNAGIKVFNVKTIPGIGEKMEEFNGPQTFKSSGFKVVSRLKVTVFQAVVSLKFSLFFQDVDVIWTENVIPEVLKVATPMTFMKDADEFSRVRRLAKREEYNTGFFVLRAGGKQQAFMREVVDTENTHHLHDDQKMVNAIAKGGKYKGHIGFFPREEYVNGCFLNSFSKGLVPSKAKTNLTEEDKKAVLQRVKVAHVNCCTTKMHKLVMLCTNGMWYCKNPSLYSLDKGAADKVKRACATPS</sequence>
<evidence type="ECO:0000256" key="1">
    <source>
        <dbReference type="SAM" id="MobiDB-lite"/>
    </source>
</evidence>
<dbReference type="AlphaFoldDB" id="A0AAE0LIU4"/>
<evidence type="ECO:0000313" key="5">
    <source>
        <dbReference type="Proteomes" id="UP001190700"/>
    </source>
</evidence>
<comment type="caution">
    <text evidence="4">The sequence shown here is derived from an EMBL/GenBank/DDBJ whole genome shotgun (WGS) entry which is preliminary data.</text>
</comment>